<keyword evidence="1" id="KW-0175">Coiled coil</keyword>
<feature type="region of interest" description="Disordered" evidence="2">
    <location>
        <begin position="1"/>
        <end position="34"/>
    </location>
</feature>
<dbReference type="EMBL" id="MCFC01000086">
    <property type="protein sequence ID" value="ORY22896.1"/>
    <property type="molecule type" value="Genomic_DNA"/>
</dbReference>
<evidence type="ECO:0000256" key="1">
    <source>
        <dbReference type="SAM" id="Coils"/>
    </source>
</evidence>
<accession>A0A1Y2AK59</accession>
<keyword evidence="4" id="KW-1185">Reference proteome</keyword>
<comment type="caution">
    <text evidence="3">The sequence shown here is derived from an EMBL/GenBank/DDBJ whole genome shotgun (WGS) entry which is preliminary data.</text>
</comment>
<dbReference type="InParanoid" id="A0A1Y2AK59"/>
<evidence type="ECO:0000256" key="2">
    <source>
        <dbReference type="SAM" id="MobiDB-lite"/>
    </source>
</evidence>
<feature type="compositionally biased region" description="Polar residues" evidence="2">
    <location>
        <begin position="23"/>
        <end position="34"/>
    </location>
</feature>
<protein>
    <submittedName>
        <fullName evidence="3">Uncharacterized protein</fullName>
    </submittedName>
</protein>
<sequence length="496" mass="55692">MTPRQKRQRLTGPAPGSAASIKPSDTSSADHTAADSISQSSLLATILESLINRYKDATFRLAVEKLVQDERTSLRLYNSEAIDLMSKRVDELEKHDKQQSLTISTLEISLEDKANAVAELQRRLLEAESAASTKRPAGLLGCLYVFSDDKSSPSMLETAWTELQPFAWRLLHDYRHNQLPSVPVADEAFSIQIKRLSSHLMQWASQTDETPHRQLLGRLSRRSDPDDGDYFDSGSLLREWLDDSKQCQSQLGTSPYPNVAVSLMLDVLCRRQRKMQQGFNCAAKNLGMPLTANHEDVPIIVSRIPLTITLDQDANFSNADSAIWNEDLSARHSSLTDACDILGVIRMKHADENGVMGKDACWAVYDIKVEYKAVRIYDWISASWNDCSLRTLFQPLLETVGHVADEILDDWEFTRHTIFDARKSIPRQASGPIAVKLIKSLMSNTALLSRQSAGISADLVQQYRFEQLGWLREEHQDAVELYEAAKRGNLAPMSDN</sequence>
<evidence type="ECO:0000313" key="4">
    <source>
        <dbReference type="Proteomes" id="UP000193986"/>
    </source>
</evidence>
<name>A0A1Y2AK59_9TREE</name>
<reference evidence="3 4" key="1">
    <citation type="submission" date="2016-07" db="EMBL/GenBank/DDBJ databases">
        <title>Pervasive Adenine N6-methylation of Active Genes in Fungi.</title>
        <authorList>
            <consortium name="DOE Joint Genome Institute"/>
            <person name="Mondo S.J."/>
            <person name="Dannebaum R.O."/>
            <person name="Kuo R.C."/>
            <person name="Labutti K."/>
            <person name="Haridas S."/>
            <person name="Kuo A."/>
            <person name="Salamov A."/>
            <person name="Ahrendt S.R."/>
            <person name="Lipzen A."/>
            <person name="Sullivan W."/>
            <person name="Andreopoulos W.B."/>
            <person name="Clum A."/>
            <person name="Lindquist E."/>
            <person name="Daum C."/>
            <person name="Ramamoorthy G.K."/>
            <person name="Gryganskyi A."/>
            <person name="Culley D."/>
            <person name="Magnuson J.K."/>
            <person name="James T.Y."/>
            <person name="O'Malley M.A."/>
            <person name="Stajich J.E."/>
            <person name="Spatafora J.W."/>
            <person name="Visel A."/>
            <person name="Grigoriev I.V."/>
        </authorList>
    </citation>
    <scope>NUCLEOTIDE SEQUENCE [LARGE SCALE GENOMIC DNA]</scope>
    <source>
        <strain evidence="3 4">68-887.2</strain>
    </source>
</reference>
<dbReference type="AlphaFoldDB" id="A0A1Y2AK59"/>
<proteinExistence type="predicted"/>
<dbReference type="Proteomes" id="UP000193986">
    <property type="component" value="Unassembled WGS sequence"/>
</dbReference>
<gene>
    <name evidence="3" type="ORF">BCR39DRAFT_550481</name>
</gene>
<organism evidence="3 4">
    <name type="scientific">Naematelia encephala</name>
    <dbReference type="NCBI Taxonomy" id="71784"/>
    <lineage>
        <taxon>Eukaryota</taxon>
        <taxon>Fungi</taxon>
        <taxon>Dikarya</taxon>
        <taxon>Basidiomycota</taxon>
        <taxon>Agaricomycotina</taxon>
        <taxon>Tremellomycetes</taxon>
        <taxon>Tremellales</taxon>
        <taxon>Naemateliaceae</taxon>
        <taxon>Naematelia</taxon>
    </lineage>
</organism>
<evidence type="ECO:0000313" key="3">
    <source>
        <dbReference type="EMBL" id="ORY22896.1"/>
    </source>
</evidence>
<feature type="coiled-coil region" evidence="1">
    <location>
        <begin position="103"/>
        <end position="130"/>
    </location>
</feature>